<feature type="transmembrane region" description="Helical" evidence="3">
    <location>
        <begin position="6"/>
        <end position="24"/>
    </location>
</feature>
<dbReference type="GO" id="GO:0016616">
    <property type="term" value="F:oxidoreductase activity, acting on the CH-OH group of donors, NAD or NADP as acceptor"/>
    <property type="evidence" value="ECO:0007669"/>
    <property type="project" value="TreeGrafter"/>
</dbReference>
<dbReference type="InterPro" id="IPR050425">
    <property type="entry name" value="NAD(P)_dehydrat-like"/>
</dbReference>
<protein>
    <submittedName>
        <fullName evidence="5">Aldehyde reductase</fullName>
    </submittedName>
</protein>
<feature type="domain" description="NAD-dependent epimerase/dehydratase" evidence="4">
    <location>
        <begin position="6"/>
        <end position="240"/>
    </location>
</feature>
<keyword evidence="3" id="KW-0472">Membrane</keyword>
<evidence type="ECO:0000256" key="1">
    <source>
        <dbReference type="ARBA" id="ARBA00023002"/>
    </source>
</evidence>
<gene>
    <name evidence="5" type="ORF">QRX60_30875</name>
</gene>
<reference evidence="5 6" key="1">
    <citation type="submission" date="2023-06" db="EMBL/GenBank/DDBJ databases">
        <authorList>
            <person name="Oyuntsetseg B."/>
            <person name="Kim S.B."/>
        </authorList>
    </citation>
    <scope>NUCLEOTIDE SEQUENCE [LARGE SCALE GENOMIC DNA]</scope>
    <source>
        <strain evidence="5 6">4-36</strain>
    </source>
</reference>
<dbReference type="PANTHER" id="PTHR10366">
    <property type="entry name" value="NAD DEPENDENT EPIMERASE/DEHYDRATASE"/>
    <property type="match status" value="1"/>
</dbReference>
<dbReference type="AlphaFoldDB" id="A0A9Y2NG99"/>
<dbReference type="Pfam" id="PF01370">
    <property type="entry name" value="Epimerase"/>
    <property type="match status" value="1"/>
</dbReference>
<dbReference type="SUPFAM" id="SSF51735">
    <property type="entry name" value="NAD(P)-binding Rossmann-fold domains"/>
    <property type="match status" value="1"/>
</dbReference>
<keyword evidence="3" id="KW-0812">Transmembrane</keyword>
<name>A0A9Y2NG99_9PSEU</name>
<dbReference type="FunFam" id="3.40.50.720:FF:000336">
    <property type="entry name" value="Aldehyde reductase"/>
    <property type="match status" value="1"/>
</dbReference>
<dbReference type="CDD" id="cd05227">
    <property type="entry name" value="AR_SDR_e"/>
    <property type="match status" value="1"/>
</dbReference>
<keyword evidence="3" id="KW-1133">Transmembrane helix</keyword>
<keyword evidence="1" id="KW-0560">Oxidoreductase</keyword>
<dbReference type="KEGG" id="amog:QRX60_30875"/>
<sequence>MNDDTVLVTGGTGFLGAYCILRLLQTGYRVRTTVRDLRRSADVREMLRNGGASDDAAVEFVPADLTRDEGWSAAVAGCTYVLHVASPFPARAPRDENELIIPARDGTLRVLRAARDAGVRRVVLTSSFAAIGYGHARVDHVFTELDWTDPDNPGVEPYQRSKTLAERAAWDFVQGGGLELAVVNPVGIVGPLLGNPTTSILLILSLLNNELPALPRLSYGLVDVRDVADLHLRAMTDPAARGERFLATAGDSLWAAEIARILRDGLGDAGKRVPTRTLPNVAVRALALVNSSVRPMVHDLGVFKPLSNDKSRRVLGWQPRSAEDALIATGESLLRRGLIKH</sequence>
<organism evidence="5 6">
    <name type="scientific">Amycolatopsis mongoliensis</name>
    <dbReference type="NCBI Taxonomy" id="715475"/>
    <lineage>
        <taxon>Bacteria</taxon>
        <taxon>Bacillati</taxon>
        <taxon>Actinomycetota</taxon>
        <taxon>Actinomycetes</taxon>
        <taxon>Pseudonocardiales</taxon>
        <taxon>Pseudonocardiaceae</taxon>
        <taxon>Amycolatopsis</taxon>
    </lineage>
</organism>
<keyword evidence="6" id="KW-1185">Reference proteome</keyword>
<dbReference type="InterPro" id="IPR001509">
    <property type="entry name" value="Epimerase_deHydtase"/>
</dbReference>
<dbReference type="Gene3D" id="3.40.50.720">
    <property type="entry name" value="NAD(P)-binding Rossmann-like Domain"/>
    <property type="match status" value="1"/>
</dbReference>
<evidence type="ECO:0000259" key="4">
    <source>
        <dbReference type="Pfam" id="PF01370"/>
    </source>
</evidence>
<evidence type="ECO:0000256" key="3">
    <source>
        <dbReference type="SAM" id="Phobius"/>
    </source>
</evidence>
<evidence type="ECO:0000313" key="6">
    <source>
        <dbReference type="Proteomes" id="UP001239397"/>
    </source>
</evidence>
<evidence type="ECO:0000313" key="5">
    <source>
        <dbReference type="EMBL" id="WIX98457.1"/>
    </source>
</evidence>
<dbReference type="PANTHER" id="PTHR10366:SF564">
    <property type="entry name" value="STEROL-4-ALPHA-CARBOXYLATE 3-DEHYDROGENASE, DECARBOXYLATING"/>
    <property type="match status" value="1"/>
</dbReference>
<evidence type="ECO:0000256" key="2">
    <source>
        <dbReference type="ARBA" id="ARBA00023445"/>
    </source>
</evidence>
<dbReference type="InterPro" id="IPR036291">
    <property type="entry name" value="NAD(P)-bd_dom_sf"/>
</dbReference>
<dbReference type="EMBL" id="CP127295">
    <property type="protein sequence ID" value="WIX98457.1"/>
    <property type="molecule type" value="Genomic_DNA"/>
</dbReference>
<dbReference type="RefSeq" id="WP_285994942.1">
    <property type="nucleotide sequence ID" value="NZ_CP127295.1"/>
</dbReference>
<dbReference type="Proteomes" id="UP001239397">
    <property type="component" value="Chromosome"/>
</dbReference>
<proteinExistence type="inferred from homology"/>
<comment type="similarity">
    <text evidence="2">Belongs to the NAD(P)-dependent epimerase/dehydratase family. Dihydroflavonol-4-reductase subfamily.</text>
</comment>
<accession>A0A9Y2NG99</accession>